<protein>
    <recommendedName>
        <fullName evidence="4">DUF4251 domain-containing protein</fullName>
    </recommendedName>
</protein>
<feature type="chain" id="PRO_5014892099" description="DUF4251 domain-containing protein" evidence="1">
    <location>
        <begin position="20"/>
        <end position="141"/>
    </location>
</feature>
<reference evidence="2 3" key="1">
    <citation type="submission" date="2017-09" db="EMBL/GenBank/DDBJ databases">
        <title>Bacterial strain isolated from the female urinary microbiota.</title>
        <authorList>
            <person name="Thomas-White K."/>
            <person name="Kumar N."/>
            <person name="Forster S."/>
            <person name="Putonti C."/>
            <person name="Lawley T."/>
            <person name="Wolfe A.J."/>
        </authorList>
    </citation>
    <scope>NUCLEOTIDE SEQUENCE [LARGE SCALE GENOMIC DNA]</scope>
    <source>
        <strain evidence="2 3">UMB0536</strain>
    </source>
</reference>
<comment type="caution">
    <text evidence="2">The sequence shown here is derived from an EMBL/GenBank/DDBJ whole genome shotgun (WGS) entry which is preliminary data.</text>
</comment>
<accession>A0A2N6QRN4</accession>
<dbReference type="EMBL" id="PNGJ01000003">
    <property type="protein sequence ID" value="PMC24502.1"/>
    <property type="molecule type" value="Genomic_DNA"/>
</dbReference>
<name>A0A2N6QRN4_9BACT</name>
<proteinExistence type="predicted"/>
<evidence type="ECO:0000313" key="3">
    <source>
        <dbReference type="Proteomes" id="UP000235564"/>
    </source>
</evidence>
<dbReference type="Proteomes" id="UP000235564">
    <property type="component" value="Unassembled WGS sequence"/>
</dbReference>
<evidence type="ECO:0000256" key="1">
    <source>
        <dbReference type="SAM" id="SignalP"/>
    </source>
</evidence>
<evidence type="ECO:0000313" key="2">
    <source>
        <dbReference type="EMBL" id="PMC24502.1"/>
    </source>
</evidence>
<gene>
    <name evidence="2" type="ORF">CJ231_04345</name>
</gene>
<sequence length="141" mass="16141">MKKYLFLPILCFLSLLATAQNAQKQPFKGVIGNAEYRIYIKMNLYENNVTVPGQEIFGELPGFMGDSIDSRKWLFTSAKIHKNTAQLAITNDYGSEDLVATLTFNKDNTYTLKQVEGSNMKIARQRKWKKLPKTLVFIPKE</sequence>
<organism evidence="2 3">
    <name type="scientific">Hoylesella buccalis</name>
    <dbReference type="NCBI Taxonomy" id="28127"/>
    <lineage>
        <taxon>Bacteria</taxon>
        <taxon>Pseudomonadati</taxon>
        <taxon>Bacteroidota</taxon>
        <taxon>Bacteroidia</taxon>
        <taxon>Bacteroidales</taxon>
        <taxon>Prevotellaceae</taxon>
        <taxon>Hoylesella</taxon>
    </lineage>
</organism>
<dbReference type="AlphaFoldDB" id="A0A2N6QRN4"/>
<feature type="signal peptide" evidence="1">
    <location>
        <begin position="1"/>
        <end position="19"/>
    </location>
</feature>
<dbReference type="OrthoDB" id="1086519at2"/>
<keyword evidence="1" id="KW-0732">Signal</keyword>
<evidence type="ECO:0008006" key="4">
    <source>
        <dbReference type="Google" id="ProtNLM"/>
    </source>
</evidence>
<dbReference type="RefSeq" id="WP_102696907.1">
    <property type="nucleotide sequence ID" value="NZ_PNGJ01000003.1"/>
</dbReference>